<proteinExistence type="predicted"/>
<dbReference type="EMBL" id="SBLB01000003">
    <property type="protein sequence ID" value="RYC69754.1"/>
    <property type="molecule type" value="Genomic_DNA"/>
</dbReference>
<keyword evidence="2" id="KW-1185">Reference proteome</keyword>
<dbReference type="InterPro" id="IPR046558">
    <property type="entry name" value="DUF6712"/>
</dbReference>
<reference evidence="1 2" key="1">
    <citation type="submission" date="2019-01" db="EMBL/GenBank/DDBJ databases">
        <title>Spirosoma flava sp. nov., a propanil-degrading bacterium isolated from herbicide-contaminated soil.</title>
        <authorList>
            <person name="Zhang L."/>
            <person name="Jiang J.-D."/>
        </authorList>
    </citation>
    <scope>NUCLEOTIDE SEQUENCE [LARGE SCALE GENOMIC DNA]</scope>
    <source>
        <strain evidence="1 2">TY50</strain>
    </source>
</reference>
<organism evidence="1 2">
    <name type="scientific">Spirosoma sordidisoli</name>
    <dbReference type="NCBI Taxonomy" id="2502893"/>
    <lineage>
        <taxon>Bacteria</taxon>
        <taxon>Pseudomonadati</taxon>
        <taxon>Bacteroidota</taxon>
        <taxon>Cytophagia</taxon>
        <taxon>Cytophagales</taxon>
        <taxon>Cytophagaceae</taxon>
        <taxon>Spirosoma</taxon>
    </lineage>
</organism>
<gene>
    <name evidence="1" type="ORF">EQG79_14255</name>
</gene>
<dbReference type="RefSeq" id="WP_129602071.1">
    <property type="nucleotide sequence ID" value="NZ_SBLB01000003.1"/>
</dbReference>
<sequence length="304" mass="33525">MTLLIRTIQELAEVVTFSGDIRYESLKPALRSSQAYLATFVGDELLEELGADQLDEDQAALLPYLTAAIGNLAMLRFVAANNVRITDVGNQRNRDANSSDAFEWQLERTMVSLETEAYAAIESLLRYLAGHLETFPAYATSAPYLQEKSQLIGSAELFNQYYSIGSSRLVLITLLPSMRTAERSIRKMLGEQLEGLLGDDLSPEQTELLDSARRALVYATIARALRERLVTISEKGVQVCGISQVANLHWKSPASDKQLQQSIQYFDEQAAQFTGELATLITPTTPADPTTIVGRVRGTSIVSL</sequence>
<comment type="caution">
    <text evidence="1">The sequence shown here is derived from an EMBL/GenBank/DDBJ whole genome shotgun (WGS) entry which is preliminary data.</text>
</comment>
<protein>
    <submittedName>
        <fullName evidence="1">Uncharacterized protein</fullName>
    </submittedName>
</protein>
<accession>A0A4Q2UKE3</accession>
<evidence type="ECO:0000313" key="1">
    <source>
        <dbReference type="EMBL" id="RYC69754.1"/>
    </source>
</evidence>
<evidence type="ECO:0000313" key="2">
    <source>
        <dbReference type="Proteomes" id="UP000290407"/>
    </source>
</evidence>
<name>A0A4Q2UKE3_9BACT</name>
<dbReference type="Proteomes" id="UP000290407">
    <property type="component" value="Unassembled WGS sequence"/>
</dbReference>
<dbReference type="AlphaFoldDB" id="A0A4Q2UKE3"/>
<dbReference type="Pfam" id="PF20459">
    <property type="entry name" value="DUF6712"/>
    <property type="match status" value="2"/>
</dbReference>